<feature type="non-terminal residue" evidence="2">
    <location>
        <position position="94"/>
    </location>
</feature>
<dbReference type="EMBL" id="JZWV01000823">
    <property type="protein sequence ID" value="KJY27539.1"/>
    <property type="molecule type" value="Genomic_DNA"/>
</dbReference>
<protein>
    <submittedName>
        <fullName evidence="2">Uncharacterized protein</fullName>
    </submittedName>
</protein>
<accession>A0A0F4J0Y1</accession>
<feature type="compositionally biased region" description="Low complexity" evidence="1">
    <location>
        <begin position="64"/>
        <end position="78"/>
    </location>
</feature>
<feature type="region of interest" description="Disordered" evidence="1">
    <location>
        <begin position="38"/>
        <end position="94"/>
    </location>
</feature>
<sequence length="94" mass="10148">MRRSWSQRSAVAASPVDLARAAYSDAAPCRSAPAAWRLRARRQAPAEKSVQARSQPSAPPPAIRPTRAVAAPSAASPWRSKRSRSRPSGSSWTR</sequence>
<name>A0A0F4J0Y1_9ACTN</name>
<evidence type="ECO:0000313" key="2">
    <source>
        <dbReference type="EMBL" id="KJY27539.1"/>
    </source>
</evidence>
<dbReference type="Proteomes" id="UP000033551">
    <property type="component" value="Unassembled WGS sequence"/>
</dbReference>
<dbReference type="AlphaFoldDB" id="A0A0F4J0Y1"/>
<reference evidence="2 3" key="1">
    <citation type="submission" date="2015-02" db="EMBL/GenBank/DDBJ databases">
        <authorList>
            <person name="Ju K.-S."/>
            <person name="Doroghazi J.R."/>
            <person name="Metcalf W."/>
        </authorList>
    </citation>
    <scope>NUCLEOTIDE SEQUENCE [LARGE SCALE GENOMIC DNA]</scope>
    <source>
        <strain evidence="2 3">NRRL ISP-5550</strain>
    </source>
</reference>
<evidence type="ECO:0000313" key="3">
    <source>
        <dbReference type="Proteomes" id="UP000033551"/>
    </source>
</evidence>
<evidence type="ECO:0000256" key="1">
    <source>
        <dbReference type="SAM" id="MobiDB-lite"/>
    </source>
</evidence>
<gene>
    <name evidence="2" type="ORF">VR44_27315</name>
</gene>
<proteinExistence type="predicted"/>
<comment type="caution">
    <text evidence="2">The sequence shown here is derived from an EMBL/GenBank/DDBJ whole genome shotgun (WGS) entry which is preliminary data.</text>
</comment>
<keyword evidence="3" id="KW-1185">Reference proteome</keyword>
<organism evidence="2 3">
    <name type="scientific">Streptomyces katrae</name>
    <dbReference type="NCBI Taxonomy" id="68223"/>
    <lineage>
        <taxon>Bacteria</taxon>
        <taxon>Bacillati</taxon>
        <taxon>Actinomycetota</taxon>
        <taxon>Actinomycetes</taxon>
        <taxon>Kitasatosporales</taxon>
        <taxon>Streptomycetaceae</taxon>
        <taxon>Streptomyces</taxon>
    </lineage>
</organism>